<evidence type="ECO:0000313" key="7">
    <source>
        <dbReference type="Proteomes" id="UP001149090"/>
    </source>
</evidence>
<organism evidence="6 7">
    <name type="scientific">Anaeramoeba ignava</name>
    <name type="common">Anaerobic marine amoeba</name>
    <dbReference type="NCBI Taxonomy" id="1746090"/>
    <lineage>
        <taxon>Eukaryota</taxon>
        <taxon>Metamonada</taxon>
        <taxon>Anaeramoebidae</taxon>
        <taxon>Anaeramoeba</taxon>
    </lineage>
</organism>
<comment type="subcellular location">
    <subcellularLocation>
        <location evidence="1">Membrane</location>
        <topology evidence="1">Multi-pass membrane protein</topology>
    </subcellularLocation>
</comment>
<proteinExistence type="predicted"/>
<dbReference type="InterPro" id="IPR007271">
    <property type="entry name" value="Nuc_sug_transpt"/>
</dbReference>
<feature type="transmembrane region" description="Helical" evidence="5">
    <location>
        <begin position="37"/>
        <end position="63"/>
    </location>
</feature>
<keyword evidence="3 5" id="KW-1133">Transmembrane helix</keyword>
<dbReference type="OrthoDB" id="419167at2759"/>
<dbReference type="AlphaFoldDB" id="A0A9Q0L7H2"/>
<comment type="caution">
    <text evidence="6">The sequence shown here is derived from an EMBL/GenBank/DDBJ whole genome shotgun (WGS) entry which is preliminary data.</text>
</comment>
<feature type="transmembrane region" description="Helical" evidence="5">
    <location>
        <begin position="249"/>
        <end position="268"/>
    </location>
</feature>
<feature type="transmembrane region" description="Helical" evidence="5">
    <location>
        <begin position="111"/>
        <end position="132"/>
    </location>
</feature>
<evidence type="ECO:0000256" key="5">
    <source>
        <dbReference type="SAM" id="Phobius"/>
    </source>
</evidence>
<protein>
    <submittedName>
        <fullName evidence="6">Nucleotide-sugar transmembrane transporter</fullName>
    </submittedName>
</protein>
<dbReference type="OMA" id="SSCVVMI"/>
<dbReference type="PIRSF" id="PIRSF005799">
    <property type="entry name" value="UDP-gal_transpt"/>
    <property type="match status" value="1"/>
</dbReference>
<dbReference type="GO" id="GO:0000139">
    <property type="term" value="C:Golgi membrane"/>
    <property type="evidence" value="ECO:0007669"/>
    <property type="project" value="InterPro"/>
</dbReference>
<feature type="transmembrane region" description="Helical" evidence="5">
    <location>
        <begin position="299"/>
        <end position="318"/>
    </location>
</feature>
<evidence type="ECO:0000313" key="6">
    <source>
        <dbReference type="EMBL" id="KAJ5067189.1"/>
    </source>
</evidence>
<keyword evidence="7" id="KW-1185">Reference proteome</keyword>
<dbReference type="Pfam" id="PF04142">
    <property type="entry name" value="Nuc_sug_transp"/>
    <property type="match status" value="1"/>
</dbReference>
<evidence type="ECO:0000256" key="3">
    <source>
        <dbReference type="ARBA" id="ARBA00022989"/>
    </source>
</evidence>
<feature type="transmembrane region" description="Helical" evidence="5">
    <location>
        <begin position="141"/>
        <end position="160"/>
    </location>
</feature>
<gene>
    <name evidence="6" type="ORF">M0811_13149</name>
</gene>
<name>A0A9Q0L7H2_ANAIG</name>
<dbReference type="InterPro" id="IPR037185">
    <property type="entry name" value="EmrE-like"/>
</dbReference>
<sequence length="356" mass="41483">MSSSISKKNSYILVLTYITLFVIITLVIKWSQTNGEYTYNFTAAVIVTEIFKLIVSTTTYFLFANQEEKLMTKVKNLIELKKHHLYYSIPTLIYAIYNNLIFINLQNFNPAIYQIMMNTRIIFTAILSVYLLKRTIVKKQWISVVILFFGCVIAQPLKGAEKNQQENENQNFLYLFFAFLLLPFQAFLSSLGSITNELLFKKDLQESIFIQNFWFYLWGILFNSIFFVFREEGLPNLFQYFSQNGFKSIAVPFMSGLGGLASAFFLKYLSALSKAYATSVELLFVVIFSKIWFKTDISFLFVFAVMMVCFAIILYNSAKSDHVDEKKKNFPKDDFSEFSKLRIDDDDDDYDELKNV</sequence>
<evidence type="ECO:0000256" key="1">
    <source>
        <dbReference type="ARBA" id="ARBA00004141"/>
    </source>
</evidence>
<evidence type="ECO:0000256" key="4">
    <source>
        <dbReference type="ARBA" id="ARBA00023136"/>
    </source>
</evidence>
<evidence type="ECO:0000256" key="2">
    <source>
        <dbReference type="ARBA" id="ARBA00022692"/>
    </source>
</evidence>
<dbReference type="GO" id="GO:0015165">
    <property type="term" value="F:pyrimidine nucleotide-sugar transmembrane transporter activity"/>
    <property type="evidence" value="ECO:0007669"/>
    <property type="project" value="InterPro"/>
</dbReference>
<dbReference type="SUPFAM" id="SSF103481">
    <property type="entry name" value="Multidrug resistance efflux transporter EmrE"/>
    <property type="match status" value="1"/>
</dbReference>
<dbReference type="PANTHER" id="PTHR10231">
    <property type="entry name" value="NUCLEOTIDE-SUGAR TRANSMEMBRANE TRANSPORTER"/>
    <property type="match status" value="1"/>
</dbReference>
<feature type="transmembrane region" description="Helical" evidence="5">
    <location>
        <begin position="275"/>
        <end position="293"/>
    </location>
</feature>
<feature type="transmembrane region" description="Helical" evidence="5">
    <location>
        <begin position="172"/>
        <end position="192"/>
    </location>
</feature>
<reference evidence="6" key="1">
    <citation type="submission" date="2022-10" db="EMBL/GenBank/DDBJ databases">
        <title>Novel sulphate-reducing endosymbionts in the free-living metamonad Anaeramoeba.</title>
        <authorList>
            <person name="Jerlstrom-Hultqvist J."/>
            <person name="Cepicka I."/>
            <person name="Gallot-Lavallee L."/>
            <person name="Salas-Leiva D."/>
            <person name="Curtis B.A."/>
            <person name="Zahonova K."/>
            <person name="Pipaliya S."/>
            <person name="Dacks J."/>
            <person name="Roger A.J."/>
        </authorList>
    </citation>
    <scope>NUCLEOTIDE SEQUENCE</scope>
    <source>
        <strain evidence="6">BMAN</strain>
    </source>
</reference>
<keyword evidence="4 5" id="KW-0472">Membrane</keyword>
<dbReference type="EMBL" id="JAPDFW010000132">
    <property type="protein sequence ID" value="KAJ5067189.1"/>
    <property type="molecule type" value="Genomic_DNA"/>
</dbReference>
<feature type="transmembrane region" description="Helical" evidence="5">
    <location>
        <begin position="12"/>
        <end position="31"/>
    </location>
</feature>
<feature type="transmembrane region" description="Helical" evidence="5">
    <location>
        <begin position="84"/>
        <end position="105"/>
    </location>
</feature>
<accession>A0A9Q0L7H2</accession>
<dbReference type="Proteomes" id="UP001149090">
    <property type="component" value="Unassembled WGS sequence"/>
</dbReference>
<feature type="transmembrane region" description="Helical" evidence="5">
    <location>
        <begin position="213"/>
        <end position="229"/>
    </location>
</feature>
<keyword evidence="2 5" id="KW-0812">Transmembrane</keyword>